<dbReference type="Proteomes" id="UP000012371">
    <property type="component" value="Unassembled WGS sequence"/>
</dbReference>
<dbReference type="InterPro" id="IPR040174">
    <property type="entry name" value="RNLS"/>
</dbReference>
<keyword evidence="1" id="KW-1133">Transmembrane helix</keyword>
<dbReference type="PANTHER" id="PTHR23357:SF1">
    <property type="entry name" value="RENALASE"/>
    <property type="match status" value="1"/>
</dbReference>
<evidence type="ECO:0000313" key="3">
    <source>
        <dbReference type="Proteomes" id="UP000012371"/>
    </source>
</evidence>
<protein>
    <submittedName>
        <fullName evidence="2">NAD(P)-binding Rossmann-like domain protein</fullName>
    </submittedName>
</protein>
<evidence type="ECO:0000256" key="1">
    <source>
        <dbReference type="SAM" id="Phobius"/>
    </source>
</evidence>
<dbReference type="Pfam" id="PF13450">
    <property type="entry name" value="NAD_binding_8"/>
    <property type="match status" value="1"/>
</dbReference>
<keyword evidence="1" id="KW-0472">Membrane</keyword>
<dbReference type="STRING" id="1257025.LEP1GSC203_1384"/>
<gene>
    <name evidence="2" type="ORF">LEP1GSC203_1384</name>
</gene>
<organism evidence="2 3">
    <name type="scientific">Leptospira terpstrae serovar Hualin str. LT 11-33 = ATCC 700639</name>
    <dbReference type="NCBI Taxonomy" id="1257025"/>
    <lineage>
        <taxon>Bacteria</taxon>
        <taxon>Pseudomonadati</taxon>
        <taxon>Spirochaetota</taxon>
        <taxon>Spirochaetia</taxon>
        <taxon>Leptospirales</taxon>
        <taxon>Leptospiraceae</taxon>
        <taxon>Leptospira</taxon>
    </lineage>
</organism>
<dbReference type="InterPro" id="IPR036188">
    <property type="entry name" value="FAD/NAD-bd_sf"/>
</dbReference>
<dbReference type="Gene3D" id="3.50.50.60">
    <property type="entry name" value="FAD/NAD(P)-binding domain"/>
    <property type="match status" value="1"/>
</dbReference>
<dbReference type="SUPFAM" id="SSF51905">
    <property type="entry name" value="FAD/NAD(P)-binding domain"/>
    <property type="match status" value="1"/>
</dbReference>
<dbReference type="GO" id="GO:0005576">
    <property type="term" value="C:extracellular region"/>
    <property type="evidence" value="ECO:0007669"/>
    <property type="project" value="TreeGrafter"/>
</dbReference>
<dbReference type="EMBL" id="AOGW02000010">
    <property type="protein sequence ID" value="EMY61529.1"/>
    <property type="molecule type" value="Genomic_DNA"/>
</dbReference>
<keyword evidence="1" id="KW-0812">Transmembrane</keyword>
<name>N1VP76_9LEPT</name>
<reference evidence="2" key="1">
    <citation type="submission" date="2013-03" db="EMBL/GenBank/DDBJ databases">
        <authorList>
            <person name="Harkins D.M."/>
            <person name="Durkin A.S."/>
            <person name="Brinkac L.M."/>
            <person name="Haft D.H."/>
            <person name="Selengut J.D."/>
            <person name="Sanka R."/>
            <person name="DePew J."/>
            <person name="Purushe J."/>
            <person name="Hartskeerl R.A."/>
            <person name="Ahmed A."/>
            <person name="van der Linden H."/>
            <person name="Goris M.G.A."/>
            <person name="Vinetz J.M."/>
            <person name="Sutton G.G."/>
            <person name="Nierman W.C."/>
            <person name="Fouts D.E."/>
        </authorList>
    </citation>
    <scope>NUCLEOTIDE SEQUENCE [LARGE SCALE GENOMIC DNA]</scope>
    <source>
        <strain evidence="2">LT 11-33</strain>
    </source>
</reference>
<sequence>MQIMDPIFCYQVPVVIGAGISGAAIAMLTPNVVVYDKGRSYGGRVSSKQGTNQATFDFGATMFRDPMEVRWLGREIKYSIVEIWKSQSVSLQTKPIYSESHFYPPLGMANLVSAMLGNVKPIQSHTLKRMERTDGNTWNLEFHNSATKQTDTICTHSVILTLPIPQILEIFQRSTENHYLKLWSEFLENYNDYRKTLVSYFYWDQWKPDWKALYLDPEAKIPITTNLEPGTDWEYQSWESLKYPREFHSGSALLVQFGALFSETHFDNWMDEKKNPNPNDKGYLIQSLKEIFNAPEPNLIWNHRWKYAQAQMPLLGREGPLDLDSEAFEEWKHLCKETGITVLGDWLFGPKIERIVGGIYFLSHNDLL</sequence>
<comment type="caution">
    <text evidence="2">The sequence shown here is derived from an EMBL/GenBank/DDBJ whole genome shotgun (WGS) entry which is preliminary data.</text>
</comment>
<feature type="transmembrane region" description="Helical" evidence="1">
    <location>
        <begin position="7"/>
        <end position="28"/>
    </location>
</feature>
<dbReference type="GO" id="GO:0016651">
    <property type="term" value="F:oxidoreductase activity, acting on NAD(P)H"/>
    <property type="evidence" value="ECO:0007669"/>
    <property type="project" value="InterPro"/>
</dbReference>
<accession>N1VP76</accession>
<dbReference type="PANTHER" id="PTHR23357">
    <property type="entry name" value="RENALASE"/>
    <property type="match status" value="1"/>
</dbReference>
<evidence type="ECO:0000313" key="2">
    <source>
        <dbReference type="EMBL" id="EMY61529.1"/>
    </source>
</evidence>
<dbReference type="AlphaFoldDB" id="N1VP76"/>
<dbReference type="Gene3D" id="3.90.660.10">
    <property type="match status" value="1"/>
</dbReference>
<proteinExistence type="predicted"/>
<keyword evidence="3" id="KW-1185">Reference proteome</keyword>